<evidence type="ECO:0000313" key="3">
    <source>
        <dbReference type="EMBL" id="EGG55794.1"/>
    </source>
</evidence>
<dbReference type="AlphaFoldDB" id="F3QJE6"/>
<comment type="caution">
    <text evidence="3">The sequence shown here is derived from an EMBL/GenBank/DDBJ whole genome shotgun (WGS) entry which is preliminary data.</text>
</comment>
<gene>
    <name evidence="3" type="ORF">HMPREF9439_01047</name>
</gene>
<keyword evidence="2" id="KW-0812">Transmembrane</keyword>
<dbReference type="eggNOG" id="COG1511">
    <property type="taxonomic scope" value="Bacteria"/>
</dbReference>
<proteinExistence type="predicted"/>
<dbReference type="Proteomes" id="UP000005156">
    <property type="component" value="Unassembled WGS sequence"/>
</dbReference>
<dbReference type="SUPFAM" id="SSF58104">
    <property type="entry name" value="Methyl-accepting chemotaxis protein (MCP) signaling domain"/>
    <property type="match status" value="1"/>
</dbReference>
<feature type="transmembrane region" description="Helical" evidence="2">
    <location>
        <begin position="326"/>
        <end position="348"/>
    </location>
</feature>
<sequence>MAQKTDSLVIDVSVNSNDVVKFFELMSEKLNQLLGFAQEAGAKLDALGEGSDGIREVSSSINEAGQNAKKTSKDLENVGTSGKKAGKDVSKASKDASKSLSQLDSMAKQVFSAIKSYAAPLAAMFGAKFMFGNYIDEGAKLDDFSKKVRMNVSEIDAWRKANVAAGGSAEAFTQAMQAFTERTGASGEVFLRMGKQLNGMTGAQANYALKYLGLTRESAAVFLQNNKQMGELVETYRKLALTPKDAENARRFKISWQVTGMAIQSIGNGIAKFFLPYIEKAVKVFGDASLFIGEHSQFIKIALTSIATAAALAFGPKSALMMAGKLLGLLASPIGLLIAGVLLLAGAIDDLIVFAKGGPSVFEDFLKSVGYTDDQIKGIRKSFQDAWKSISDLLDKLSPLKDMFLQAFGDVVVAAITAVVGFIGDLAKDIANLINTIPKMKDNFIKAWEDIESGCKRIFKWLEDKMKFFTDWKLPDWASKSIGTVGGWFGFGDDKKAPIKAPPGAQAGAAASIVPRASSSVINAPMKTDVSITIQGNADPKAVHDAAYRAVMEGQGDYEDMLQNAASGYRQGGG</sequence>
<dbReference type="RefSeq" id="WP_008863955.1">
    <property type="nucleotide sequence ID" value="NZ_GL883695.1"/>
</dbReference>
<reference evidence="3 4" key="1">
    <citation type="submission" date="2011-02" db="EMBL/GenBank/DDBJ databases">
        <authorList>
            <person name="Weinstock G."/>
            <person name="Sodergren E."/>
            <person name="Clifton S."/>
            <person name="Fulton L."/>
            <person name="Fulton B."/>
            <person name="Courtney L."/>
            <person name="Fronick C."/>
            <person name="Harrison M."/>
            <person name="Strong C."/>
            <person name="Farmer C."/>
            <person name="Delahaunty K."/>
            <person name="Markovic C."/>
            <person name="Hall O."/>
            <person name="Minx P."/>
            <person name="Tomlinson C."/>
            <person name="Mitreva M."/>
            <person name="Hou S."/>
            <person name="Chen J."/>
            <person name="Wollam A."/>
            <person name="Pepin K.H."/>
            <person name="Johnson M."/>
            <person name="Bhonagiri V."/>
            <person name="Zhang X."/>
            <person name="Suruliraj S."/>
            <person name="Warren W."/>
            <person name="Chinwalla A."/>
            <person name="Mardis E.R."/>
            <person name="Wilson R.K."/>
        </authorList>
    </citation>
    <scope>NUCLEOTIDE SEQUENCE [LARGE SCALE GENOMIC DNA]</scope>
    <source>
        <strain evidence="3 4">YIT 11859</strain>
    </source>
</reference>
<accession>F3QJE6</accession>
<feature type="region of interest" description="Disordered" evidence="1">
    <location>
        <begin position="65"/>
        <end position="90"/>
    </location>
</feature>
<feature type="transmembrane region" description="Helical" evidence="2">
    <location>
        <begin position="403"/>
        <end position="423"/>
    </location>
</feature>
<dbReference type="OrthoDB" id="8019720at2"/>
<keyword evidence="4" id="KW-1185">Reference proteome</keyword>
<dbReference type="GeneID" id="43348502"/>
<evidence type="ECO:0000256" key="2">
    <source>
        <dbReference type="SAM" id="Phobius"/>
    </source>
</evidence>
<dbReference type="HOGENOM" id="CLU_482074_0_0_4"/>
<organism evidence="3 4">
    <name type="scientific">Parasutterella excrementihominis YIT 11859</name>
    <dbReference type="NCBI Taxonomy" id="762966"/>
    <lineage>
        <taxon>Bacteria</taxon>
        <taxon>Pseudomonadati</taxon>
        <taxon>Pseudomonadota</taxon>
        <taxon>Betaproteobacteria</taxon>
        <taxon>Burkholderiales</taxon>
        <taxon>Sutterellaceae</taxon>
        <taxon>Parasutterella</taxon>
    </lineage>
</organism>
<dbReference type="EMBL" id="AFBP01000022">
    <property type="protein sequence ID" value="EGG55794.1"/>
    <property type="molecule type" value="Genomic_DNA"/>
</dbReference>
<keyword evidence="2" id="KW-1133">Transmembrane helix</keyword>
<name>F3QJE6_9BURK</name>
<evidence type="ECO:0000256" key="1">
    <source>
        <dbReference type="SAM" id="MobiDB-lite"/>
    </source>
</evidence>
<keyword evidence="2" id="KW-0472">Membrane</keyword>
<protein>
    <submittedName>
        <fullName evidence="3">Conserved domain protein</fullName>
    </submittedName>
</protein>
<evidence type="ECO:0000313" key="4">
    <source>
        <dbReference type="Proteomes" id="UP000005156"/>
    </source>
</evidence>